<feature type="domain" description="IclR-ED" evidence="6">
    <location>
        <begin position="115"/>
        <end position="297"/>
    </location>
</feature>
<dbReference type="Pfam" id="PF09339">
    <property type="entry name" value="HTH_IclR"/>
    <property type="match status" value="1"/>
</dbReference>
<dbReference type="InterPro" id="IPR014757">
    <property type="entry name" value="Tscrpt_reg_IclR_C"/>
</dbReference>
<evidence type="ECO:0000256" key="4">
    <source>
        <dbReference type="SAM" id="MobiDB-lite"/>
    </source>
</evidence>
<dbReference type="Gene3D" id="3.30.450.40">
    <property type="match status" value="1"/>
</dbReference>
<dbReference type="Proteomes" id="UP000275401">
    <property type="component" value="Unassembled WGS sequence"/>
</dbReference>
<dbReference type="CDD" id="cd00090">
    <property type="entry name" value="HTH_ARSR"/>
    <property type="match status" value="1"/>
</dbReference>
<name>A0A3M8W6I9_9ACTN</name>
<evidence type="ECO:0000313" key="8">
    <source>
        <dbReference type="Proteomes" id="UP000275401"/>
    </source>
</evidence>
<dbReference type="SUPFAM" id="SSF55781">
    <property type="entry name" value="GAF domain-like"/>
    <property type="match status" value="1"/>
</dbReference>
<keyword evidence="1" id="KW-0805">Transcription regulation</keyword>
<dbReference type="SMART" id="SM00346">
    <property type="entry name" value="HTH_ICLR"/>
    <property type="match status" value="1"/>
</dbReference>
<evidence type="ECO:0000259" key="5">
    <source>
        <dbReference type="PROSITE" id="PS51077"/>
    </source>
</evidence>
<dbReference type="InterPro" id="IPR036388">
    <property type="entry name" value="WH-like_DNA-bd_sf"/>
</dbReference>
<dbReference type="PANTHER" id="PTHR30136:SF24">
    <property type="entry name" value="HTH-TYPE TRANSCRIPTIONAL REPRESSOR ALLR"/>
    <property type="match status" value="1"/>
</dbReference>
<dbReference type="InterPro" id="IPR050707">
    <property type="entry name" value="HTH_MetabolicPath_Reg"/>
</dbReference>
<dbReference type="InterPro" id="IPR011991">
    <property type="entry name" value="ArsR-like_HTH"/>
</dbReference>
<dbReference type="InterPro" id="IPR005471">
    <property type="entry name" value="Tscrpt_reg_IclR_N"/>
</dbReference>
<reference evidence="7 8" key="1">
    <citation type="submission" date="2018-11" db="EMBL/GenBank/DDBJ databases">
        <title>The Potential of Streptomyces as Biocontrol Agents against the Tomato grey mould, Botrytis cinerea (Gray mold) Frontiers in Microbiology.</title>
        <authorList>
            <person name="Li D."/>
        </authorList>
    </citation>
    <scope>NUCLEOTIDE SEQUENCE [LARGE SCALE GENOMIC DNA]</scope>
    <source>
        <strain evidence="7 8">NEAU-LD23</strain>
    </source>
</reference>
<dbReference type="EMBL" id="RIBZ01000233">
    <property type="protein sequence ID" value="RNG24125.1"/>
    <property type="molecule type" value="Genomic_DNA"/>
</dbReference>
<dbReference type="Pfam" id="PF01614">
    <property type="entry name" value="IclR_C"/>
    <property type="match status" value="1"/>
</dbReference>
<dbReference type="InterPro" id="IPR029016">
    <property type="entry name" value="GAF-like_dom_sf"/>
</dbReference>
<keyword evidence="3" id="KW-0804">Transcription</keyword>
<gene>
    <name evidence="7" type="ORF">EEJ42_17830</name>
</gene>
<dbReference type="SUPFAM" id="SSF46785">
    <property type="entry name" value="Winged helix' DNA-binding domain"/>
    <property type="match status" value="1"/>
</dbReference>
<comment type="caution">
    <text evidence="7">The sequence shown here is derived from an EMBL/GenBank/DDBJ whole genome shotgun (WGS) entry which is preliminary data.</text>
</comment>
<evidence type="ECO:0000256" key="2">
    <source>
        <dbReference type="ARBA" id="ARBA00023125"/>
    </source>
</evidence>
<sequence>MVDFEFRHPMPLCKNAEVGYLPGMTSRPDTAHGGQDDRPAGTGPGRNTSSSLRRALSIVMFLAEDRGHPRGATLTDLAEGLGLSKSTILRLLAPLREVRLVDQDAENGRYQLGPQNAFLGQVYLERLDFREAAAPHLHELVDGIGETVHLVVFDPPEIVYIDKVESPQPVRMHSRIGSRQPAYCTAVGKAFLAYASPAVVDQVIARGMPPRTPATITTAGWLRAELATVRERGYAIDDVENEREIRCVAAPVFDHSGAVATAISVSGPASRVTRDRVAEIGETLLASTRALSERLGGTLPPAPAP</sequence>
<dbReference type="GO" id="GO:0003700">
    <property type="term" value="F:DNA-binding transcription factor activity"/>
    <property type="evidence" value="ECO:0007669"/>
    <property type="project" value="TreeGrafter"/>
</dbReference>
<dbReference type="InterPro" id="IPR036390">
    <property type="entry name" value="WH_DNA-bd_sf"/>
</dbReference>
<protein>
    <submittedName>
        <fullName evidence="7">IclR family transcriptional regulator</fullName>
    </submittedName>
</protein>
<keyword evidence="2" id="KW-0238">DNA-binding</keyword>
<evidence type="ECO:0000256" key="3">
    <source>
        <dbReference type="ARBA" id="ARBA00023163"/>
    </source>
</evidence>
<accession>A0A3M8W6I9</accession>
<dbReference type="Gene3D" id="1.10.10.10">
    <property type="entry name" value="Winged helix-like DNA-binding domain superfamily/Winged helix DNA-binding domain"/>
    <property type="match status" value="1"/>
</dbReference>
<dbReference type="GO" id="GO:0003677">
    <property type="term" value="F:DNA binding"/>
    <property type="evidence" value="ECO:0007669"/>
    <property type="project" value="UniProtKB-KW"/>
</dbReference>
<proteinExistence type="predicted"/>
<dbReference type="PROSITE" id="PS51077">
    <property type="entry name" value="HTH_ICLR"/>
    <property type="match status" value="1"/>
</dbReference>
<organism evidence="7 8">
    <name type="scientific">Streptomyces botrytidirepellens</name>
    <dbReference type="NCBI Taxonomy" id="2486417"/>
    <lineage>
        <taxon>Bacteria</taxon>
        <taxon>Bacillati</taxon>
        <taxon>Actinomycetota</taxon>
        <taxon>Actinomycetes</taxon>
        <taxon>Kitasatosporales</taxon>
        <taxon>Streptomycetaceae</taxon>
        <taxon>Streptomyces</taxon>
    </lineage>
</organism>
<feature type="region of interest" description="Disordered" evidence="4">
    <location>
        <begin position="23"/>
        <end position="50"/>
    </location>
</feature>
<keyword evidence="8" id="KW-1185">Reference proteome</keyword>
<dbReference type="GO" id="GO:0045892">
    <property type="term" value="P:negative regulation of DNA-templated transcription"/>
    <property type="evidence" value="ECO:0007669"/>
    <property type="project" value="TreeGrafter"/>
</dbReference>
<evidence type="ECO:0000313" key="7">
    <source>
        <dbReference type="EMBL" id="RNG24125.1"/>
    </source>
</evidence>
<feature type="domain" description="HTH iclR-type" evidence="5">
    <location>
        <begin position="49"/>
        <end position="114"/>
    </location>
</feature>
<evidence type="ECO:0000259" key="6">
    <source>
        <dbReference type="PROSITE" id="PS51078"/>
    </source>
</evidence>
<dbReference type="AlphaFoldDB" id="A0A3M8W6I9"/>
<evidence type="ECO:0000256" key="1">
    <source>
        <dbReference type="ARBA" id="ARBA00023015"/>
    </source>
</evidence>
<dbReference type="PANTHER" id="PTHR30136">
    <property type="entry name" value="HELIX-TURN-HELIX TRANSCRIPTIONAL REGULATOR, ICLR FAMILY"/>
    <property type="match status" value="1"/>
</dbReference>
<dbReference type="PROSITE" id="PS51078">
    <property type="entry name" value="ICLR_ED"/>
    <property type="match status" value="1"/>
</dbReference>